<dbReference type="AlphaFoldDB" id="A0A6L9ETC0"/>
<dbReference type="InterPro" id="IPR030931">
    <property type="entry name" value="Group_II_RT_mat"/>
</dbReference>
<dbReference type="EMBL" id="WOFV02000134">
    <property type="protein sequence ID" value="NAS19957.1"/>
    <property type="molecule type" value="Genomic_DNA"/>
</dbReference>
<dbReference type="PANTHER" id="PTHR34047">
    <property type="entry name" value="NUCLEAR INTRON MATURASE 1, MITOCHONDRIAL-RELATED"/>
    <property type="match status" value="1"/>
</dbReference>
<organism evidence="2 3">
    <name type="scientific">Clostridium butyricum</name>
    <dbReference type="NCBI Taxonomy" id="1492"/>
    <lineage>
        <taxon>Bacteria</taxon>
        <taxon>Bacillati</taxon>
        <taxon>Bacillota</taxon>
        <taxon>Clostridia</taxon>
        <taxon>Eubacteriales</taxon>
        <taxon>Clostridiaceae</taxon>
        <taxon>Clostridium</taxon>
    </lineage>
</organism>
<dbReference type="PANTHER" id="PTHR34047:SF8">
    <property type="entry name" value="PROTEIN YKFC"/>
    <property type="match status" value="1"/>
</dbReference>
<dbReference type="Proteomes" id="UP000474042">
    <property type="component" value="Unassembled WGS sequence"/>
</dbReference>
<dbReference type="InterPro" id="IPR000477">
    <property type="entry name" value="RT_dom"/>
</dbReference>
<dbReference type="NCBIfam" id="TIGR04416">
    <property type="entry name" value="group_II_RT_mat"/>
    <property type="match status" value="1"/>
</dbReference>
<keyword evidence="2" id="KW-0695">RNA-directed DNA polymerase</keyword>
<dbReference type="GO" id="GO:0003964">
    <property type="term" value="F:RNA-directed DNA polymerase activity"/>
    <property type="evidence" value="ECO:0007669"/>
    <property type="project" value="UniProtKB-KW"/>
</dbReference>
<dbReference type="CDD" id="cd01651">
    <property type="entry name" value="RT_G2_intron"/>
    <property type="match status" value="1"/>
</dbReference>
<sequence length="304" mass="35923">MYTKLDRIAEFARNNPKDKLTSLMHLVNKEMLTMCHYELSGNKATGVDKVTKNEYETNLEENIDDLIIRMKAFKYRPQPVKRVYIDKAGSNKKRPLGIPSYEDKIVQLAINKILKSIYEQDFMDSSFGFRQNRSCHDALKILNVYLSQKKVNYVVDADIKGFFDNVDHKWMMKFLEHRIADKNLLRYIGRFLKTGIMENGNFHKVYEGTPQGGIISPTLANIYLHYVLDIWFNNFIKKRCKGQAYIVRYADDFVCCFEYENEAKAFYEALKNRLNKFSLEVAEDKTKILYFGRNAYYDRKFKRD</sequence>
<dbReference type="SUPFAM" id="SSF56672">
    <property type="entry name" value="DNA/RNA polymerases"/>
    <property type="match status" value="1"/>
</dbReference>
<dbReference type="InterPro" id="IPR043502">
    <property type="entry name" value="DNA/RNA_pol_sf"/>
</dbReference>
<name>A0A6L9ETC0_CLOBU</name>
<feature type="domain" description="Reverse transcriptase" evidence="1">
    <location>
        <begin position="66"/>
        <end position="304"/>
    </location>
</feature>
<comment type="caution">
    <text evidence="2">The sequence shown here is derived from an EMBL/GenBank/DDBJ whole genome shotgun (WGS) entry which is preliminary data.</text>
</comment>
<evidence type="ECO:0000259" key="1">
    <source>
        <dbReference type="PROSITE" id="PS50878"/>
    </source>
</evidence>
<dbReference type="InterPro" id="IPR051083">
    <property type="entry name" value="GrpII_Intron_Splice-Mob/Def"/>
</dbReference>
<keyword evidence="2" id="KW-0808">Transferase</keyword>
<proteinExistence type="predicted"/>
<accession>A0A6L9ETC0</accession>
<protein>
    <submittedName>
        <fullName evidence="2">Group II intron reverse transcriptase/maturase</fullName>
        <ecNumber evidence="2">2.7.7.49</ecNumber>
    </submittedName>
</protein>
<evidence type="ECO:0000313" key="3">
    <source>
        <dbReference type="Proteomes" id="UP000474042"/>
    </source>
</evidence>
<dbReference type="PROSITE" id="PS50878">
    <property type="entry name" value="RT_POL"/>
    <property type="match status" value="1"/>
</dbReference>
<gene>
    <name evidence="2" type="primary">ltrA</name>
    <name evidence="2" type="ORF">GND98_019590</name>
</gene>
<evidence type="ECO:0000313" key="2">
    <source>
        <dbReference type="EMBL" id="NAS19957.1"/>
    </source>
</evidence>
<keyword evidence="2" id="KW-0548">Nucleotidyltransferase</keyword>
<dbReference type="Pfam" id="PF00078">
    <property type="entry name" value="RVT_1"/>
    <property type="match status" value="1"/>
</dbReference>
<reference evidence="2 3" key="1">
    <citation type="submission" date="2020-01" db="EMBL/GenBank/DDBJ databases">
        <title>Genome sequence of a 1,3-propanediol producer, Clostridium butyricum S3.</title>
        <authorList>
            <person name="Zhou J."/>
        </authorList>
    </citation>
    <scope>NUCLEOTIDE SEQUENCE [LARGE SCALE GENOMIC DNA]</scope>
    <source>
        <strain evidence="2 3">S3</strain>
    </source>
</reference>
<dbReference type="EC" id="2.7.7.49" evidence="2"/>
<dbReference type="RefSeq" id="WP_156212876.1">
    <property type="nucleotide sequence ID" value="NZ_JBAMGF010000031.1"/>
</dbReference>